<dbReference type="InterPro" id="IPR029069">
    <property type="entry name" value="HotDog_dom_sf"/>
</dbReference>
<dbReference type="PANTHER" id="PTHR40045">
    <property type="entry name" value="YCGG FAMILY PROTEIN"/>
    <property type="match status" value="1"/>
</dbReference>
<evidence type="ECO:0000313" key="3">
    <source>
        <dbReference type="EMBL" id="GGW53222.1"/>
    </source>
</evidence>
<sequence length="373" mass="40596">MPADTLRPPAVRPPAPAVPPDAPPVGPVTVTAELIAEFADATGDTDPAYRDPAAARALGHPDVIAPPTFAVRLAARAELPVLARYPLGYDYTSATHLSQDYRHVRPIRAGDVLTARGRLVDAREALGGALVTVEVTVTDGGGSPVTVSTARILSGRPVAGEAARAALEEFIGRDDFVCLGAKAALRRDRITHHHCGEPASEEAVRANLGGLRAFLDSFEPGAQSFSSFVATFDRLPDTSEETFERTVWRHLQALHDEDSRHHAWTGLYDRDPASPRFAFSLFGHPFFVVGLHPGASRPSRRFALPALVFNSHLQFNALGRNFFRMRKRIRQRDHDLHGSANPSLLTYRDEARHYSGRMTAPDWTCPFTAGPPG</sequence>
<gene>
    <name evidence="3" type="ORF">GCM10010503_32980</name>
</gene>
<reference evidence="3" key="1">
    <citation type="journal article" date="2014" name="Int. J. Syst. Evol. Microbiol.">
        <title>Complete genome sequence of Corynebacterium casei LMG S-19264T (=DSM 44701T), isolated from a smear-ripened cheese.</title>
        <authorList>
            <consortium name="US DOE Joint Genome Institute (JGI-PGF)"/>
            <person name="Walter F."/>
            <person name="Albersmeier A."/>
            <person name="Kalinowski J."/>
            <person name="Ruckert C."/>
        </authorList>
    </citation>
    <scope>NUCLEOTIDE SEQUENCE</scope>
    <source>
        <strain evidence="3">JCM 4490</strain>
    </source>
</reference>
<dbReference type="AlphaFoldDB" id="A0A918J6W9"/>
<evidence type="ECO:0000259" key="2">
    <source>
        <dbReference type="Pfam" id="PF13452"/>
    </source>
</evidence>
<evidence type="ECO:0000313" key="4">
    <source>
        <dbReference type="Proteomes" id="UP000620224"/>
    </source>
</evidence>
<dbReference type="CDD" id="cd03441">
    <property type="entry name" value="R_hydratase_like"/>
    <property type="match status" value="1"/>
</dbReference>
<evidence type="ECO:0000256" key="1">
    <source>
        <dbReference type="SAM" id="MobiDB-lite"/>
    </source>
</evidence>
<dbReference type="SUPFAM" id="SSF54637">
    <property type="entry name" value="Thioesterase/thiol ester dehydrase-isomerase"/>
    <property type="match status" value="1"/>
</dbReference>
<dbReference type="Gene3D" id="3.10.129.10">
    <property type="entry name" value="Hotdog Thioesterase"/>
    <property type="match status" value="1"/>
</dbReference>
<accession>A0A918J6W9</accession>
<keyword evidence="4" id="KW-1185">Reference proteome</keyword>
<dbReference type="InterPro" id="IPR014988">
    <property type="entry name" value="Uncharacterised_YqcI/YcgG"/>
</dbReference>
<dbReference type="PANTHER" id="PTHR40045:SF1">
    <property type="entry name" value="YQCI_YCGG FAMILY PROTEIN"/>
    <property type="match status" value="1"/>
</dbReference>
<proteinExistence type="predicted"/>
<dbReference type="InterPro" id="IPR039569">
    <property type="entry name" value="FAS1-like_DH_region"/>
</dbReference>
<comment type="caution">
    <text evidence="3">The sequence shown here is derived from an EMBL/GenBank/DDBJ whole genome shotgun (WGS) entry which is preliminary data.</text>
</comment>
<dbReference type="EMBL" id="BMUE01000006">
    <property type="protein sequence ID" value="GGW53222.1"/>
    <property type="molecule type" value="Genomic_DNA"/>
</dbReference>
<name>A0A918J6W9_9ACTN</name>
<reference evidence="3" key="2">
    <citation type="submission" date="2020-09" db="EMBL/GenBank/DDBJ databases">
        <authorList>
            <person name="Sun Q."/>
            <person name="Ohkuma M."/>
        </authorList>
    </citation>
    <scope>NUCLEOTIDE SEQUENCE</scope>
    <source>
        <strain evidence="3">JCM 4490</strain>
    </source>
</reference>
<dbReference type="Proteomes" id="UP000620224">
    <property type="component" value="Unassembled WGS sequence"/>
</dbReference>
<organism evidence="3 4">
    <name type="scientific">Streptomyces lucensis JCM 4490</name>
    <dbReference type="NCBI Taxonomy" id="1306176"/>
    <lineage>
        <taxon>Bacteria</taxon>
        <taxon>Bacillati</taxon>
        <taxon>Actinomycetota</taxon>
        <taxon>Actinomycetes</taxon>
        <taxon>Kitasatosporales</taxon>
        <taxon>Streptomycetaceae</taxon>
        <taxon>Streptomyces</taxon>
    </lineage>
</organism>
<dbReference type="Pfam" id="PF08892">
    <property type="entry name" value="YqcI_YcgG"/>
    <property type="match status" value="1"/>
</dbReference>
<dbReference type="RefSeq" id="WP_190016076.1">
    <property type="nucleotide sequence ID" value="NZ_BMUE01000006.1"/>
</dbReference>
<protein>
    <recommendedName>
        <fullName evidence="2">FAS1-like dehydratase domain-containing protein</fullName>
    </recommendedName>
</protein>
<dbReference type="NCBIfam" id="NF041366">
    <property type="entry name" value="GntA_guanitoxin"/>
    <property type="match status" value="1"/>
</dbReference>
<feature type="domain" description="FAS1-like dehydratase" evidence="2">
    <location>
        <begin position="28"/>
        <end position="145"/>
    </location>
</feature>
<feature type="compositionally biased region" description="Pro residues" evidence="1">
    <location>
        <begin position="10"/>
        <end position="26"/>
    </location>
</feature>
<dbReference type="Pfam" id="PF13452">
    <property type="entry name" value="FAS1_DH_region"/>
    <property type="match status" value="1"/>
</dbReference>
<feature type="region of interest" description="Disordered" evidence="1">
    <location>
        <begin position="1"/>
        <end position="26"/>
    </location>
</feature>